<evidence type="ECO:0000256" key="4">
    <source>
        <dbReference type="ARBA" id="ARBA00022679"/>
    </source>
</evidence>
<evidence type="ECO:0000313" key="13">
    <source>
        <dbReference type="EMBL" id="QPA18379.1"/>
    </source>
</evidence>
<dbReference type="EMBL" id="MT012597">
    <property type="protein sequence ID" value="QPA18379.1"/>
    <property type="molecule type" value="mRNA"/>
</dbReference>
<keyword evidence="6" id="KW-0256">Endoplasmic reticulum</keyword>
<evidence type="ECO:0000256" key="6">
    <source>
        <dbReference type="ARBA" id="ARBA00022824"/>
    </source>
</evidence>
<dbReference type="CDD" id="cd03784">
    <property type="entry name" value="GT1_Gtf-like"/>
    <property type="match status" value="1"/>
</dbReference>
<keyword evidence="5 12" id="KW-0812">Transmembrane</keyword>
<dbReference type="AlphaFoldDB" id="A0A873P519"/>
<dbReference type="Pfam" id="PF00201">
    <property type="entry name" value="UDPGT"/>
    <property type="match status" value="1"/>
</dbReference>
<protein>
    <recommendedName>
        <fullName evidence="12">UDP-glucuronosyltransferase</fullName>
        <ecNumber evidence="12">2.4.1.17</ecNumber>
    </recommendedName>
</protein>
<keyword evidence="4 11" id="KW-0808">Transferase</keyword>
<dbReference type="FunFam" id="3.40.50.2000:FF:000050">
    <property type="entry name" value="UDP-glucuronosyltransferase"/>
    <property type="match status" value="1"/>
</dbReference>
<evidence type="ECO:0000256" key="5">
    <source>
        <dbReference type="ARBA" id="ARBA00022692"/>
    </source>
</evidence>
<evidence type="ECO:0000256" key="2">
    <source>
        <dbReference type="ARBA" id="ARBA00009995"/>
    </source>
</evidence>
<evidence type="ECO:0000256" key="11">
    <source>
        <dbReference type="RuleBase" id="RU003718"/>
    </source>
</evidence>
<evidence type="ECO:0000256" key="9">
    <source>
        <dbReference type="ARBA" id="ARBA00023180"/>
    </source>
</evidence>
<keyword evidence="8 12" id="KW-0472">Membrane</keyword>
<proteinExistence type="evidence at transcript level"/>
<dbReference type="InterPro" id="IPR002213">
    <property type="entry name" value="UDP_glucos_trans"/>
</dbReference>
<evidence type="ECO:0000256" key="7">
    <source>
        <dbReference type="ARBA" id="ARBA00022989"/>
    </source>
</evidence>
<dbReference type="PANTHER" id="PTHR48043:SF159">
    <property type="entry name" value="EG:EG0003.4 PROTEIN-RELATED"/>
    <property type="match status" value="1"/>
</dbReference>
<comment type="similarity">
    <text evidence="2 11">Belongs to the UDP-glycosyltransferase family.</text>
</comment>
<comment type="subcellular location">
    <subcellularLocation>
        <location evidence="10">Endomembrane system</location>
        <topology evidence="10">Single-pass type I membrane protein</topology>
    </subcellularLocation>
    <subcellularLocation>
        <location evidence="1">Endoplasmic reticulum</location>
    </subcellularLocation>
    <subcellularLocation>
        <location evidence="12">Membrane</location>
        <topology evidence="12">Single-pass membrane protein</topology>
    </subcellularLocation>
</comment>
<dbReference type="EC" id="2.4.1.17" evidence="12"/>
<keyword evidence="7 12" id="KW-1133">Transmembrane helix</keyword>
<evidence type="ECO:0000256" key="3">
    <source>
        <dbReference type="ARBA" id="ARBA00022676"/>
    </source>
</evidence>
<dbReference type="Gene3D" id="3.40.50.2000">
    <property type="entry name" value="Glycogen Phosphorylase B"/>
    <property type="match status" value="1"/>
</dbReference>
<gene>
    <name evidence="13" type="primary">UGT352T1</name>
</gene>
<feature type="signal peptide" evidence="12">
    <location>
        <begin position="1"/>
        <end position="19"/>
    </location>
</feature>
<feature type="chain" id="PRO_5033105916" description="UDP-glucuronosyltransferase" evidence="12">
    <location>
        <begin position="20"/>
        <end position="526"/>
    </location>
</feature>
<dbReference type="InterPro" id="IPR035595">
    <property type="entry name" value="UDP_glycos_trans_CS"/>
</dbReference>
<dbReference type="GO" id="GO:0015020">
    <property type="term" value="F:glucuronosyltransferase activity"/>
    <property type="evidence" value="ECO:0007669"/>
    <property type="project" value="UniProtKB-EC"/>
</dbReference>
<reference evidence="13" key="1">
    <citation type="submission" date="2020-01" db="EMBL/GenBank/DDBJ databases">
        <authorList>
            <person name="Pym A.M."/>
            <person name="Bass C."/>
            <person name="Singh K.S."/>
        </authorList>
    </citation>
    <scope>NUCLEOTIDE SEQUENCE</scope>
</reference>
<keyword evidence="3 11" id="KW-0328">Glycosyltransferase</keyword>
<reference evidence="13" key="2">
    <citation type="journal article" name="BMC Genomics">
        <title>Host plant adaptation in the polyphagous whitefly, Trialeurodes vaporariorum, is associated with transcriptional plasticity and altered sensitivity to insecticides.</title>
        <authorList>
            <person name="Pym A."/>
            <person name="Singh K.S."/>
            <person name="Nordgren A."/>
            <person name="Davies T.G.E."/>
            <person name="Zimmer C.T."/>
            <person name="Elias J."/>
            <person name="Slater R."/>
            <person name="Bass C."/>
        </authorList>
    </citation>
    <scope>NUCLEOTIDE SEQUENCE</scope>
</reference>
<accession>A0A873P519</accession>
<dbReference type="PROSITE" id="PS00375">
    <property type="entry name" value="UDPGT"/>
    <property type="match status" value="1"/>
</dbReference>
<evidence type="ECO:0000256" key="8">
    <source>
        <dbReference type="ARBA" id="ARBA00023136"/>
    </source>
</evidence>
<dbReference type="SUPFAM" id="SSF53756">
    <property type="entry name" value="UDP-Glycosyltransferase/glycogen phosphorylase"/>
    <property type="match status" value="1"/>
</dbReference>
<evidence type="ECO:0000256" key="10">
    <source>
        <dbReference type="ARBA" id="ARBA00046288"/>
    </source>
</evidence>
<evidence type="ECO:0000256" key="1">
    <source>
        <dbReference type="ARBA" id="ARBA00004240"/>
    </source>
</evidence>
<evidence type="ECO:0000256" key="12">
    <source>
        <dbReference type="RuleBase" id="RU362059"/>
    </source>
</evidence>
<dbReference type="InterPro" id="IPR050271">
    <property type="entry name" value="UDP-glycosyltransferase"/>
</dbReference>
<dbReference type="GO" id="GO:0005783">
    <property type="term" value="C:endoplasmic reticulum"/>
    <property type="evidence" value="ECO:0007669"/>
    <property type="project" value="UniProtKB-SubCell"/>
</dbReference>
<comment type="catalytic activity">
    <reaction evidence="12">
        <text>glucuronate acceptor + UDP-alpha-D-glucuronate = acceptor beta-D-glucuronoside + UDP + H(+)</text>
        <dbReference type="Rhea" id="RHEA:21032"/>
        <dbReference type="ChEBI" id="CHEBI:15378"/>
        <dbReference type="ChEBI" id="CHEBI:58052"/>
        <dbReference type="ChEBI" id="CHEBI:58223"/>
        <dbReference type="ChEBI" id="CHEBI:132367"/>
        <dbReference type="ChEBI" id="CHEBI:132368"/>
        <dbReference type="EC" id="2.4.1.17"/>
    </reaction>
</comment>
<keyword evidence="9" id="KW-0325">Glycoprotein</keyword>
<keyword evidence="12" id="KW-0732">Signal</keyword>
<sequence>MKLLLLSTIFILSRTVVNSYKILIIHPTPSFSHQQPVMVLTEALIKKGHELFVVSPNVIPGLENNYTYADLSFAYKYLQSSEDPDTLNLQRQYSRFENINMMKPFAAILERQFKSEPFLQFQRQVMEKNISFDVVIGESFIMSHICGIAEYLAKGKPIMSFGTLPEDMPSEWAIGNIYHLSYGPGLESAYTDRMNIWQRLDNWFSCSYIYYEVNKIMEEGAIKLMQENYGPEYAAIVPSCFRKPSLLLLSSNFLNSYPRLLAPNVIELGPMHIKPPQALPKVVQNWLDGAKSGVILFSFGSNMKSKSLPEDVRSNFLRFFKELPAGYRVLWKWELDGEIPGQSDNILAQKWLPQQGVLAHPKVKAFITQGGLQSFQEAIHFGVPMIGTPWFGDQEFNVAKMVDAGIGVLLPPQELHSYEAIKAAVSSVLFNESYAAKMKQHSAISRDLTPYAVDKAVFWVEHVARHGGASHLRPSTADTTLFEYLCLDIISVILAISLTILIVTYLIVKYFIKFVHSTLSCKIKQS</sequence>
<organism evidence="13">
    <name type="scientific">Trialeurodes vaporariorum</name>
    <name type="common">Greenhouse whitefly</name>
    <name type="synonym">Aleyrodes vaporariorum</name>
    <dbReference type="NCBI Taxonomy" id="88556"/>
    <lineage>
        <taxon>Eukaryota</taxon>
        <taxon>Metazoa</taxon>
        <taxon>Ecdysozoa</taxon>
        <taxon>Arthropoda</taxon>
        <taxon>Hexapoda</taxon>
        <taxon>Insecta</taxon>
        <taxon>Pterygota</taxon>
        <taxon>Neoptera</taxon>
        <taxon>Paraneoptera</taxon>
        <taxon>Hemiptera</taxon>
        <taxon>Sternorrhyncha</taxon>
        <taxon>Aleyrodoidea</taxon>
        <taxon>Aleyrodidae</taxon>
        <taxon>Aleyrodinae</taxon>
        <taxon>Trialeurodes</taxon>
    </lineage>
</organism>
<name>A0A873P519_TRIVP</name>
<dbReference type="PANTHER" id="PTHR48043">
    <property type="entry name" value="EG:EG0003.4 PROTEIN-RELATED"/>
    <property type="match status" value="1"/>
</dbReference>
<feature type="transmembrane region" description="Helical" evidence="12">
    <location>
        <begin position="489"/>
        <end position="512"/>
    </location>
</feature>
<dbReference type="GO" id="GO:0016020">
    <property type="term" value="C:membrane"/>
    <property type="evidence" value="ECO:0007669"/>
    <property type="project" value="UniProtKB-SubCell"/>
</dbReference>